<feature type="compositionally biased region" description="Low complexity" evidence="4">
    <location>
        <begin position="116"/>
        <end position="128"/>
    </location>
</feature>
<keyword evidence="7" id="KW-1185">Reference proteome</keyword>
<dbReference type="Proteomes" id="UP001172457">
    <property type="component" value="Chromosome 3"/>
</dbReference>
<evidence type="ECO:0000313" key="7">
    <source>
        <dbReference type="Proteomes" id="UP001172457"/>
    </source>
</evidence>
<dbReference type="PROSITE" id="PS51393">
    <property type="entry name" value="LIPOXYGENASE_3"/>
    <property type="match status" value="1"/>
</dbReference>
<protein>
    <recommendedName>
        <fullName evidence="5">Lipoxygenase domain-containing protein</fullName>
    </recommendedName>
</protein>
<dbReference type="SUPFAM" id="SSF48484">
    <property type="entry name" value="Lipoxigenase"/>
    <property type="match status" value="1"/>
</dbReference>
<evidence type="ECO:0000256" key="4">
    <source>
        <dbReference type="SAM" id="MobiDB-lite"/>
    </source>
</evidence>
<evidence type="ECO:0000256" key="2">
    <source>
        <dbReference type="ARBA" id="ARBA00022964"/>
    </source>
</evidence>
<keyword evidence="3" id="KW-0560">Oxidoreductase</keyword>
<sequence>MGIQNLRISPANRPTIARTKMPDEDPTAEEWQAFIDNPENVLLNSFPTRAQATKVMAILDVLSTHSPDEEYIGTNIEAAWEADPVINAAFQEFNGRLKELEGIVDSRNLDPNLSNRSGSRAGAVSASEAVFGPRGDREGCSVQHFDLS</sequence>
<evidence type="ECO:0000313" key="6">
    <source>
        <dbReference type="EMBL" id="KAJ9555705.1"/>
    </source>
</evidence>
<evidence type="ECO:0000256" key="1">
    <source>
        <dbReference type="ARBA" id="ARBA00022723"/>
    </source>
</evidence>
<reference evidence="6" key="1">
    <citation type="submission" date="2023-03" db="EMBL/GenBank/DDBJ databases">
        <title>Chromosome-scale reference genome and RAD-based genetic map of yellow starthistle (Centaurea solstitialis) reveal putative structural variation and QTLs associated with invader traits.</title>
        <authorList>
            <person name="Reatini B."/>
            <person name="Cang F.A."/>
            <person name="Jiang Q."/>
            <person name="Mckibben M.T.W."/>
            <person name="Barker M.S."/>
            <person name="Rieseberg L.H."/>
            <person name="Dlugosch K.M."/>
        </authorList>
    </citation>
    <scope>NUCLEOTIDE SEQUENCE</scope>
    <source>
        <strain evidence="6">CAN-66</strain>
        <tissue evidence="6">Leaf</tissue>
    </source>
</reference>
<gene>
    <name evidence="6" type="ORF">OSB04_010319</name>
</gene>
<dbReference type="EMBL" id="JARYMX010000003">
    <property type="protein sequence ID" value="KAJ9555705.1"/>
    <property type="molecule type" value="Genomic_DNA"/>
</dbReference>
<name>A0AA38T7B6_9ASTR</name>
<evidence type="ECO:0000256" key="3">
    <source>
        <dbReference type="ARBA" id="ARBA00023002"/>
    </source>
</evidence>
<dbReference type="InterPro" id="IPR036226">
    <property type="entry name" value="LipOase_C_sf"/>
</dbReference>
<dbReference type="Gene3D" id="1.20.245.10">
    <property type="entry name" value="Lipoxygenase-1, Domain 5"/>
    <property type="match status" value="1"/>
</dbReference>
<dbReference type="InterPro" id="IPR013819">
    <property type="entry name" value="LipOase_C"/>
</dbReference>
<dbReference type="AlphaFoldDB" id="A0AA38T7B6"/>
<feature type="region of interest" description="Disordered" evidence="4">
    <location>
        <begin position="1"/>
        <end position="25"/>
    </location>
</feature>
<feature type="domain" description="Lipoxygenase" evidence="5">
    <location>
        <begin position="1"/>
        <end position="142"/>
    </location>
</feature>
<organism evidence="6 7">
    <name type="scientific">Centaurea solstitialis</name>
    <name type="common">yellow star-thistle</name>
    <dbReference type="NCBI Taxonomy" id="347529"/>
    <lineage>
        <taxon>Eukaryota</taxon>
        <taxon>Viridiplantae</taxon>
        <taxon>Streptophyta</taxon>
        <taxon>Embryophyta</taxon>
        <taxon>Tracheophyta</taxon>
        <taxon>Spermatophyta</taxon>
        <taxon>Magnoliopsida</taxon>
        <taxon>eudicotyledons</taxon>
        <taxon>Gunneridae</taxon>
        <taxon>Pentapetalae</taxon>
        <taxon>asterids</taxon>
        <taxon>campanulids</taxon>
        <taxon>Asterales</taxon>
        <taxon>Asteraceae</taxon>
        <taxon>Carduoideae</taxon>
        <taxon>Cardueae</taxon>
        <taxon>Centaureinae</taxon>
        <taxon>Centaurea</taxon>
    </lineage>
</organism>
<evidence type="ECO:0000259" key="5">
    <source>
        <dbReference type="PROSITE" id="PS51393"/>
    </source>
</evidence>
<feature type="region of interest" description="Disordered" evidence="4">
    <location>
        <begin position="109"/>
        <end position="128"/>
    </location>
</feature>
<dbReference type="GO" id="GO:0034440">
    <property type="term" value="P:lipid oxidation"/>
    <property type="evidence" value="ECO:0007669"/>
    <property type="project" value="InterPro"/>
</dbReference>
<keyword evidence="2" id="KW-0223">Dioxygenase</keyword>
<keyword evidence="1" id="KW-0479">Metal-binding</keyword>
<dbReference type="PANTHER" id="PTHR11771">
    <property type="entry name" value="LIPOXYGENASE"/>
    <property type="match status" value="1"/>
</dbReference>
<dbReference type="GO" id="GO:0016702">
    <property type="term" value="F:oxidoreductase activity, acting on single donors with incorporation of molecular oxygen, incorporation of two atoms of oxygen"/>
    <property type="evidence" value="ECO:0007669"/>
    <property type="project" value="InterPro"/>
</dbReference>
<dbReference type="InterPro" id="IPR000907">
    <property type="entry name" value="LipOase"/>
</dbReference>
<proteinExistence type="predicted"/>
<accession>A0AA38T7B6</accession>
<dbReference type="GO" id="GO:0046872">
    <property type="term" value="F:metal ion binding"/>
    <property type="evidence" value="ECO:0007669"/>
    <property type="project" value="UniProtKB-KW"/>
</dbReference>
<comment type="caution">
    <text evidence="6">The sequence shown here is derived from an EMBL/GenBank/DDBJ whole genome shotgun (WGS) entry which is preliminary data.</text>
</comment>
<dbReference type="Pfam" id="PF00305">
    <property type="entry name" value="Lipoxygenase"/>
    <property type="match status" value="1"/>
</dbReference>